<organism evidence="1 2">
    <name type="scientific">Roseospira goensis</name>
    <dbReference type="NCBI Taxonomy" id="391922"/>
    <lineage>
        <taxon>Bacteria</taxon>
        <taxon>Pseudomonadati</taxon>
        <taxon>Pseudomonadota</taxon>
        <taxon>Alphaproteobacteria</taxon>
        <taxon>Rhodospirillales</taxon>
        <taxon>Rhodospirillaceae</taxon>
        <taxon>Roseospira</taxon>
    </lineage>
</organism>
<evidence type="ECO:0000313" key="2">
    <source>
        <dbReference type="Proteomes" id="UP000555728"/>
    </source>
</evidence>
<name>A0A7W6RXS1_9PROT</name>
<keyword evidence="2" id="KW-1185">Reference proteome</keyword>
<dbReference type="RefSeq" id="WP_184431030.1">
    <property type="nucleotide sequence ID" value="NZ_JACIGI010000002.1"/>
</dbReference>
<dbReference type="Proteomes" id="UP000555728">
    <property type="component" value="Unassembled WGS sequence"/>
</dbReference>
<protein>
    <submittedName>
        <fullName evidence="1">Uncharacterized protein</fullName>
    </submittedName>
</protein>
<gene>
    <name evidence="1" type="ORF">GGD88_000251</name>
</gene>
<dbReference type="EMBL" id="JACIGI010000002">
    <property type="protein sequence ID" value="MBB4284544.1"/>
    <property type="molecule type" value="Genomic_DNA"/>
</dbReference>
<dbReference type="AlphaFoldDB" id="A0A7W6RXS1"/>
<sequence length="97" mass="10723">MAPETDESHRDVMARLAQFLTDEVKGRDYADLLATRAAAAQQGWAAPGASGNAYYVGFGPEAVVIEHHYVKDWPPLSVPVDRFIAAVRAWRETLTHD</sequence>
<comment type="caution">
    <text evidence="1">The sequence shown here is derived from an EMBL/GenBank/DDBJ whole genome shotgun (WGS) entry which is preliminary data.</text>
</comment>
<accession>A0A7W6RXS1</accession>
<reference evidence="1 2" key="1">
    <citation type="submission" date="2020-08" db="EMBL/GenBank/DDBJ databases">
        <title>Genome sequencing of Purple Non-Sulfur Bacteria from various extreme environments.</title>
        <authorList>
            <person name="Mayer M."/>
        </authorList>
    </citation>
    <scope>NUCLEOTIDE SEQUENCE [LARGE SCALE GENOMIC DNA]</scope>
    <source>
        <strain evidence="1 2">JA135</strain>
    </source>
</reference>
<proteinExistence type="predicted"/>
<evidence type="ECO:0000313" key="1">
    <source>
        <dbReference type="EMBL" id="MBB4284544.1"/>
    </source>
</evidence>